<name>A0A927GDP7_9BACT</name>
<gene>
    <name evidence="1" type="ORF">IC230_12795</name>
</gene>
<proteinExistence type="predicted"/>
<dbReference type="RefSeq" id="WP_191039423.1">
    <property type="nucleotide sequence ID" value="NZ_JACXAA010000004.1"/>
</dbReference>
<evidence type="ECO:0000313" key="2">
    <source>
        <dbReference type="Proteomes" id="UP000653797"/>
    </source>
</evidence>
<dbReference type="AlphaFoldDB" id="A0A927GDP7"/>
<dbReference type="Proteomes" id="UP000653797">
    <property type="component" value="Unassembled WGS sequence"/>
</dbReference>
<comment type="caution">
    <text evidence="1">The sequence shown here is derived from an EMBL/GenBank/DDBJ whole genome shotgun (WGS) entry which is preliminary data.</text>
</comment>
<sequence>MTTSVALDIRLIDRDLAQFNALIDRAKKPISLSIANYNELAVVADEFCEMQQRCVNSLKGVAMRMDKMLDIDPLRLAINIDSHTLADLYRTRDNLQDVLNRCIDFDQQLSRVTGGFWGGFYKLLRSRLILRMRRANTEALIAVQGQVAWYDTFLEILDNAVPSQPLESGFTNISASQLWENRCKAYEYLV</sequence>
<organism evidence="1 2">
    <name type="scientific">Spirosoma validum</name>
    <dbReference type="NCBI Taxonomy" id="2771355"/>
    <lineage>
        <taxon>Bacteria</taxon>
        <taxon>Pseudomonadati</taxon>
        <taxon>Bacteroidota</taxon>
        <taxon>Cytophagia</taxon>
        <taxon>Cytophagales</taxon>
        <taxon>Cytophagaceae</taxon>
        <taxon>Spirosoma</taxon>
    </lineage>
</organism>
<keyword evidence="2" id="KW-1185">Reference proteome</keyword>
<dbReference type="EMBL" id="JACXAA010000004">
    <property type="protein sequence ID" value="MBD2753775.1"/>
    <property type="molecule type" value="Genomic_DNA"/>
</dbReference>
<reference evidence="1" key="1">
    <citation type="submission" date="2020-09" db="EMBL/GenBank/DDBJ databases">
        <authorList>
            <person name="Kim M.K."/>
        </authorList>
    </citation>
    <scope>NUCLEOTIDE SEQUENCE</scope>
    <source>
        <strain evidence="1">BT704</strain>
    </source>
</reference>
<protein>
    <submittedName>
        <fullName evidence="1">Uncharacterized protein</fullName>
    </submittedName>
</protein>
<evidence type="ECO:0000313" key="1">
    <source>
        <dbReference type="EMBL" id="MBD2753775.1"/>
    </source>
</evidence>
<accession>A0A927GDP7</accession>